<dbReference type="SUPFAM" id="SSF53098">
    <property type="entry name" value="Ribonuclease H-like"/>
    <property type="match status" value="1"/>
</dbReference>
<dbReference type="Pfam" id="PF00075">
    <property type="entry name" value="RNase_H"/>
    <property type="match status" value="1"/>
</dbReference>
<dbReference type="InterPro" id="IPR002156">
    <property type="entry name" value="RNaseH_domain"/>
</dbReference>
<accession>A0A5N5DQ50</accession>
<dbReference type="Gene3D" id="3.30.420.10">
    <property type="entry name" value="Ribonuclease H-like superfamily/Ribonuclease H"/>
    <property type="match status" value="1"/>
</dbReference>
<comment type="similarity">
    <text evidence="2">Belongs to the RNase H family.</text>
</comment>
<evidence type="ECO:0000256" key="1">
    <source>
        <dbReference type="ARBA" id="ARBA00000077"/>
    </source>
</evidence>
<dbReference type="EMBL" id="VCHE01000005">
    <property type="protein sequence ID" value="KAB2579933.1"/>
    <property type="molecule type" value="Genomic_DNA"/>
</dbReference>
<dbReference type="GO" id="GO:0043137">
    <property type="term" value="P:DNA replication, removal of RNA primer"/>
    <property type="evidence" value="ECO:0007669"/>
    <property type="project" value="TreeGrafter"/>
</dbReference>
<dbReference type="InterPro" id="IPR012337">
    <property type="entry name" value="RNaseH-like_sf"/>
</dbReference>
<name>A0A5N5DQ50_9PEZI</name>
<sequence length="228" mass="25252">MGMGLYGVWTATAFLPPPGATPDDLFAARHVFAGNETYCFVLRRCQVPTLGNLRTAAIFVDGACSHNGGGRRGIIPRGGCGFITNPSPNGRHAFALEHEGPSGGLYTHTSNRAELRAAVAALQFRYWAAGGWERIVLITDSQYVGRHATHWLREWAQRGWWSYTSNQPIKNRDLWEALSEEMGMLARQGCEVSFWVVPRRWNAVADAAAKSAAKEVGSEKFLRAFWPK</sequence>
<keyword evidence="10" id="KW-1185">Reference proteome</keyword>
<evidence type="ECO:0000259" key="8">
    <source>
        <dbReference type="PROSITE" id="PS50879"/>
    </source>
</evidence>
<comment type="caution">
    <text evidence="9">The sequence shown here is derived from an EMBL/GenBank/DDBJ whole genome shotgun (WGS) entry which is preliminary data.</text>
</comment>
<dbReference type="GO" id="GO:0004523">
    <property type="term" value="F:RNA-DNA hybrid ribonuclease activity"/>
    <property type="evidence" value="ECO:0007669"/>
    <property type="project" value="UniProtKB-EC"/>
</dbReference>
<keyword evidence="5" id="KW-0479">Metal-binding</keyword>
<evidence type="ECO:0000313" key="9">
    <source>
        <dbReference type="EMBL" id="KAB2579933.1"/>
    </source>
</evidence>
<evidence type="ECO:0000256" key="6">
    <source>
        <dbReference type="ARBA" id="ARBA00022759"/>
    </source>
</evidence>
<keyword evidence="7" id="KW-0378">Hydrolase</keyword>
<comment type="catalytic activity">
    <reaction evidence="1">
        <text>Endonucleolytic cleavage to 5'-phosphomonoester.</text>
        <dbReference type="EC" id="3.1.26.4"/>
    </reaction>
</comment>
<evidence type="ECO:0000256" key="7">
    <source>
        <dbReference type="ARBA" id="ARBA00022801"/>
    </source>
</evidence>
<evidence type="ECO:0000256" key="2">
    <source>
        <dbReference type="ARBA" id="ARBA00005300"/>
    </source>
</evidence>
<dbReference type="InterPro" id="IPR050092">
    <property type="entry name" value="RNase_H"/>
</dbReference>
<evidence type="ECO:0000256" key="5">
    <source>
        <dbReference type="ARBA" id="ARBA00022723"/>
    </source>
</evidence>
<dbReference type="EC" id="3.1.26.4" evidence="3"/>
<gene>
    <name evidence="9" type="primary">rnhA_0</name>
    <name evidence="9" type="ORF">DBV05_g1414</name>
</gene>
<evidence type="ECO:0000313" key="10">
    <source>
        <dbReference type="Proteomes" id="UP000325902"/>
    </source>
</evidence>
<protein>
    <recommendedName>
        <fullName evidence="3">ribonuclease H</fullName>
        <ecNumber evidence="3">3.1.26.4</ecNumber>
    </recommendedName>
</protein>
<evidence type="ECO:0000256" key="4">
    <source>
        <dbReference type="ARBA" id="ARBA00022722"/>
    </source>
</evidence>
<dbReference type="GO" id="GO:0003676">
    <property type="term" value="F:nucleic acid binding"/>
    <property type="evidence" value="ECO:0007669"/>
    <property type="project" value="InterPro"/>
</dbReference>
<dbReference type="PROSITE" id="PS50879">
    <property type="entry name" value="RNASE_H_1"/>
    <property type="match status" value="1"/>
</dbReference>
<dbReference type="PANTHER" id="PTHR10642">
    <property type="entry name" value="RIBONUCLEASE H1"/>
    <property type="match status" value="1"/>
</dbReference>
<proteinExistence type="inferred from homology"/>
<feature type="domain" description="RNase H type-1" evidence="8">
    <location>
        <begin position="52"/>
        <end position="214"/>
    </location>
</feature>
<dbReference type="Proteomes" id="UP000325902">
    <property type="component" value="Unassembled WGS sequence"/>
</dbReference>
<evidence type="ECO:0000256" key="3">
    <source>
        <dbReference type="ARBA" id="ARBA00012180"/>
    </source>
</evidence>
<dbReference type="CDD" id="cd13934">
    <property type="entry name" value="RNase_H_Dikarya_like"/>
    <property type="match status" value="1"/>
</dbReference>
<dbReference type="OrthoDB" id="245563at2759"/>
<keyword evidence="6" id="KW-0255">Endonuclease</keyword>
<organism evidence="9 10">
    <name type="scientific">Lasiodiplodia theobromae</name>
    <dbReference type="NCBI Taxonomy" id="45133"/>
    <lineage>
        <taxon>Eukaryota</taxon>
        <taxon>Fungi</taxon>
        <taxon>Dikarya</taxon>
        <taxon>Ascomycota</taxon>
        <taxon>Pezizomycotina</taxon>
        <taxon>Dothideomycetes</taxon>
        <taxon>Dothideomycetes incertae sedis</taxon>
        <taxon>Botryosphaeriales</taxon>
        <taxon>Botryosphaeriaceae</taxon>
        <taxon>Lasiodiplodia</taxon>
    </lineage>
</organism>
<dbReference type="PANTHER" id="PTHR10642:SF26">
    <property type="entry name" value="RIBONUCLEASE H1"/>
    <property type="match status" value="1"/>
</dbReference>
<dbReference type="GO" id="GO:0046872">
    <property type="term" value="F:metal ion binding"/>
    <property type="evidence" value="ECO:0007669"/>
    <property type="project" value="UniProtKB-KW"/>
</dbReference>
<keyword evidence="4" id="KW-0540">Nuclease</keyword>
<dbReference type="AlphaFoldDB" id="A0A5N5DQ50"/>
<dbReference type="InterPro" id="IPR036397">
    <property type="entry name" value="RNaseH_sf"/>
</dbReference>
<reference evidence="9 10" key="1">
    <citation type="journal article" date="2019" name="Sci. Rep.">
        <title>A multi-omics analysis of the grapevine pathogen Lasiodiplodia theobromae reveals that temperature affects the expression of virulence- and pathogenicity-related genes.</title>
        <authorList>
            <person name="Felix C."/>
            <person name="Meneses R."/>
            <person name="Goncalves M.F.M."/>
            <person name="Tilleman L."/>
            <person name="Duarte A.S."/>
            <person name="Jorrin-Novo J.V."/>
            <person name="Van de Peer Y."/>
            <person name="Deforce D."/>
            <person name="Van Nieuwerburgh F."/>
            <person name="Esteves A.C."/>
            <person name="Alves A."/>
        </authorList>
    </citation>
    <scope>NUCLEOTIDE SEQUENCE [LARGE SCALE GENOMIC DNA]</scope>
    <source>
        <strain evidence="9 10">LA-SOL3</strain>
    </source>
</reference>